<organism evidence="8 9">
    <name type="scientific">Sphingomonas glacialis</name>
    <dbReference type="NCBI Taxonomy" id="658225"/>
    <lineage>
        <taxon>Bacteria</taxon>
        <taxon>Pseudomonadati</taxon>
        <taxon>Pseudomonadota</taxon>
        <taxon>Alphaproteobacteria</taxon>
        <taxon>Sphingomonadales</taxon>
        <taxon>Sphingomonadaceae</taxon>
        <taxon>Sphingomonas</taxon>
    </lineage>
</organism>
<protein>
    <recommendedName>
        <fullName evidence="7">Fe2OG dioxygenase domain-containing protein</fullName>
    </recommendedName>
</protein>
<keyword evidence="3" id="KW-0847">Vitamin C</keyword>
<evidence type="ECO:0000313" key="8">
    <source>
        <dbReference type="EMBL" id="GHH08334.1"/>
    </source>
</evidence>
<evidence type="ECO:0000256" key="5">
    <source>
        <dbReference type="ARBA" id="ARBA00023002"/>
    </source>
</evidence>
<accession>A0ABQ3L8M6</accession>
<dbReference type="Proteomes" id="UP000652430">
    <property type="component" value="Unassembled WGS sequence"/>
</dbReference>
<proteinExistence type="predicted"/>
<name>A0ABQ3L8M6_9SPHN</name>
<dbReference type="PROSITE" id="PS51471">
    <property type="entry name" value="FE2OG_OXY"/>
    <property type="match status" value="1"/>
</dbReference>
<evidence type="ECO:0000256" key="2">
    <source>
        <dbReference type="ARBA" id="ARBA00022723"/>
    </source>
</evidence>
<keyword evidence="5" id="KW-0560">Oxidoreductase</keyword>
<dbReference type="Gene3D" id="2.60.120.620">
    <property type="entry name" value="q2cbj1_9rhob like domain"/>
    <property type="match status" value="1"/>
</dbReference>
<gene>
    <name evidence="8" type="ORF">GCM10008023_03620</name>
</gene>
<evidence type="ECO:0000256" key="3">
    <source>
        <dbReference type="ARBA" id="ARBA00022896"/>
    </source>
</evidence>
<reference evidence="9" key="1">
    <citation type="journal article" date="2019" name="Int. J. Syst. Evol. Microbiol.">
        <title>The Global Catalogue of Microorganisms (GCM) 10K type strain sequencing project: providing services to taxonomists for standard genome sequencing and annotation.</title>
        <authorList>
            <consortium name="The Broad Institute Genomics Platform"/>
            <consortium name="The Broad Institute Genome Sequencing Center for Infectious Disease"/>
            <person name="Wu L."/>
            <person name="Ma J."/>
        </authorList>
    </citation>
    <scope>NUCLEOTIDE SEQUENCE [LARGE SCALE GENOMIC DNA]</scope>
    <source>
        <strain evidence="9">CGMCC 1.8957</strain>
    </source>
</reference>
<dbReference type="EMBL" id="BNAQ01000001">
    <property type="protein sequence ID" value="GHH08334.1"/>
    <property type="molecule type" value="Genomic_DNA"/>
</dbReference>
<dbReference type="PANTHER" id="PTHR10869:SF246">
    <property type="entry name" value="TRANSMEMBRANE PROLYL 4-HYDROXYLASE"/>
    <property type="match status" value="1"/>
</dbReference>
<dbReference type="InterPro" id="IPR005123">
    <property type="entry name" value="Oxoglu/Fe-dep_dioxygenase_dom"/>
</dbReference>
<dbReference type="RefSeq" id="WP_189674871.1">
    <property type="nucleotide sequence ID" value="NZ_BNAQ01000001.1"/>
</dbReference>
<keyword evidence="4" id="KW-0223">Dioxygenase</keyword>
<evidence type="ECO:0000256" key="6">
    <source>
        <dbReference type="ARBA" id="ARBA00023004"/>
    </source>
</evidence>
<evidence type="ECO:0000259" key="7">
    <source>
        <dbReference type="PROSITE" id="PS51471"/>
    </source>
</evidence>
<evidence type="ECO:0000256" key="1">
    <source>
        <dbReference type="ARBA" id="ARBA00001961"/>
    </source>
</evidence>
<dbReference type="Pfam" id="PF13640">
    <property type="entry name" value="2OG-FeII_Oxy_3"/>
    <property type="match status" value="1"/>
</dbReference>
<sequence length="234" mass="25896">MREVFGKVWRVTDAPAFPAAPSFGSGLDAAAMVAHLAALPGVQRVPSPKLTLFVCRKFLDAETCAQVRDAVDATRRPSTVADFNGDRAFRTSETGDLDSLAPLTQWLDARISAFTGLDPAHGEPIQGQRYAVGQEFKPHTDYFEPGGVDFDRHCRVAGNRTWTVMLYLNEPEAGGATRFKAINKIIQPETGKLLAWNNRQADGTLNPATLHHGMKVRAGTKYVITKWFRERAWR</sequence>
<evidence type="ECO:0000256" key="4">
    <source>
        <dbReference type="ARBA" id="ARBA00022964"/>
    </source>
</evidence>
<keyword evidence="2" id="KW-0479">Metal-binding</keyword>
<dbReference type="SMART" id="SM00702">
    <property type="entry name" value="P4Hc"/>
    <property type="match status" value="1"/>
</dbReference>
<comment type="caution">
    <text evidence="8">The sequence shown here is derived from an EMBL/GenBank/DDBJ whole genome shotgun (WGS) entry which is preliminary data.</text>
</comment>
<feature type="domain" description="Fe2OG dioxygenase" evidence="7">
    <location>
        <begin position="121"/>
        <end position="230"/>
    </location>
</feature>
<keyword evidence="9" id="KW-1185">Reference proteome</keyword>
<keyword evidence="6" id="KW-0408">Iron</keyword>
<evidence type="ECO:0000313" key="9">
    <source>
        <dbReference type="Proteomes" id="UP000652430"/>
    </source>
</evidence>
<dbReference type="InterPro" id="IPR045054">
    <property type="entry name" value="P4HA-like"/>
</dbReference>
<dbReference type="PANTHER" id="PTHR10869">
    <property type="entry name" value="PROLYL 4-HYDROXYLASE ALPHA SUBUNIT"/>
    <property type="match status" value="1"/>
</dbReference>
<dbReference type="InterPro" id="IPR006620">
    <property type="entry name" value="Pro_4_hyd_alph"/>
</dbReference>
<comment type="cofactor">
    <cofactor evidence="1">
        <name>L-ascorbate</name>
        <dbReference type="ChEBI" id="CHEBI:38290"/>
    </cofactor>
</comment>
<dbReference type="InterPro" id="IPR044862">
    <property type="entry name" value="Pro_4_hyd_alph_FE2OG_OXY"/>
</dbReference>